<dbReference type="SUPFAM" id="SSF52374">
    <property type="entry name" value="Nucleotidylyl transferase"/>
    <property type="match status" value="1"/>
</dbReference>
<keyword evidence="1 4" id="KW-0808">Transferase</keyword>
<dbReference type="PANTHER" id="PTHR43793:SF2">
    <property type="entry name" value="BIFUNCTIONAL PROTEIN HLDE"/>
    <property type="match status" value="1"/>
</dbReference>
<evidence type="ECO:0000313" key="5">
    <source>
        <dbReference type="Proteomes" id="UP000295281"/>
    </source>
</evidence>
<dbReference type="InterPro" id="IPR014729">
    <property type="entry name" value="Rossmann-like_a/b/a_fold"/>
</dbReference>
<proteinExistence type="predicted"/>
<dbReference type="EMBL" id="SNYN01000023">
    <property type="protein sequence ID" value="TDQ46910.1"/>
    <property type="molecule type" value="Genomic_DNA"/>
</dbReference>
<dbReference type="Proteomes" id="UP000295281">
    <property type="component" value="Unassembled WGS sequence"/>
</dbReference>
<dbReference type="PANTHER" id="PTHR43793">
    <property type="entry name" value="FAD SYNTHASE"/>
    <property type="match status" value="1"/>
</dbReference>
<evidence type="ECO:0000256" key="2">
    <source>
        <dbReference type="ARBA" id="ARBA00022695"/>
    </source>
</evidence>
<comment type="caution">
    <text evidence="4">The sequence shown here is derived from an EMBL/GenBank/DDBJ whole genome shotgun (WGS) entry which is preliminary data.</text>
</comment>
<dbReference type="InterPro" id="IPR050385">
    <property type="entry name" value="Archaeal_FAD_synthase"/>
</dbReference>
<evidence type="ECO:0000256" key="1">
    <source>
        <dbReference type="ARBA" id="ARBA00022679"/>
    </source>
</evidence>
<keyword evidence="2" id="KW-0548">Nucleotidyltransferase</keyword>
<dbReference type="Gene3D" id="3.40.50.620">
    <property type="entry name" value="HUPs"/>
    <property type="match status" value="1"/>
</dbReference>
<dbReference type="NCBIfam" id="TIGR00125">
    <property type="entry name" value="cyt_tran_rel"/>
    <property type="match status" value="1"/>
</dbReference>
<accession>A0A4R6UJ09</accession>
<evidence type="ECO:0000313" key="4">
    <source>
        <dbReference type="EMBL" id="TDQ46910.1"/>
    </source>
</evidence>
<dbReference type="GO" id="GO:0016779">
    <property type="term" value="F:nucleotidyltransferase activity"/>
    <property type="evidence" value="ECO:0007669"/>
    <property type="project" value="UniProtKB-KW"/>
</dbReference>
<feature type="domain" description="Cytidyltransferase-like" evidence="3">
    <location>
        <begin position="30"/>
        <end position="99"/>
    </location>
</feature>
<keyword evidence="5" id="KW-1185">Reference proteome</keyword>
<protein>
    <submittedName>
        <fullName evidence="4">Cytidyltransferase-like protein</fullName>
    </submittedName>
</protein>
<dbReference type="AlphaFoldDB" id="A0A4R6UJ09"/>
<organism evidence="4 5">
    <name type="scientific">Actinorugispora endophytica</name>
    <dbReference type="NCBI Taxonomy" id="1605990"/>
    <lineage>
        <taxon>Bacteria</taxon>
        <taxon>Bacillati</taxon>
        <taxon>Actinomycetota</taxon>
        <taxon>Actinomycetes</taxon>
        <taxon>Streptosporangiales</taxon>
        <taxon>Nocardiopsidaceae</taxon>
        <taxon>Actinorugispora</taxon>
    </lineage>
</organism>
<sequence>MTGTEPVREAAPSLTLDWVSRPAATERPAIVTGAFDILHVGHVRYLGSVRERGFPLLVGVESDERVRAWKGPERPVNPAGERAEMLAALACVDGVFIVSGPPEATSWEHYADLLRPLRPAALAYTEGDPYSEAKRRGADALDAAALELPLTLGRSTSATLGQLARSL</sequence>
<dbReference type="InterPro" id="IPR004821">
    <property type="entry name" value="Cyt_trans-like"/>
</dbReference>
<dbReference type="RefSeq" id="WP_133743080.1">
    <property type="nucleotide sequence ID" value="NZ_SNYN01000023.1"/>
</dbReference>
<dbReference type="Pfam" id="PF01467">
    <property type="entry name" value="CTP_transf_like"/>
    <property type="match status" value="1"/>
</dbReference>
<reference evidence="4 5" key="1">
    <citation type="submission" date="2019-03" db="EMBL/GenBank/DDBJ databases">
        <title>Genomic Encyclopedia of Type Strains, Phase IV (KMG-IV): sequencing the most valuable type-strain genomes for metagenomic binning, comparative biology and taxonomic classification.</title>
        <authorList>
            <person name="Goeker M."/>
        </authorList>
    </citation>
    <scope>NUCLEOTIDE SEQUENCE [LARGE SCALE GENOMIC DNA]</scope>
    <source>
        <strain evidence="4 5">DSM 46770</strain>
    </source>
</reference>
<name>A0A4R6UJ09_9ACTN</name>
<evidence type="ECO:0000259" key="3">
    <source>
        <dbReference type="Pfam" id="PF01467"/>
    </source>
</evidence>
<gene>
    <name evidence="4" type="ORF">EV190_12366</name>
</gene>
<dbReference type="OrthoDB" id="9802794at2"/>